<dbReference type="GO" id="GO:0030313">
    <property type="term" value="C:cell envelope"/>
    <property type="evidence" value="ECO:0007669"/>
    <property type="project" value="UniProtKB-SubCell"/>
</dbReference>
<dbReference type="GO" id="GO:0030246">
    <property type="term" value="F:carbohydrate binding"/>
    <property type="evidence" value="ECO:0007669"/>
    <property type="project" value="UniProtKB-ARBA"/>
</dbReference>
<evidence type="ECO:0000256" key="4">
    <source>
        <dbReference type="SAM" id="SignalP"/>
    </source>
</evidence>
<evidence type="ECO:0000313" key="7">
    <source>
        <dbReference type="Proteomes" id="UP000194903"/>
    </source>
</evidence>
<reference evidence="6 7" key="1">
    <citation type="submission" date="2017-05" db="EMBL/GenBank/DDBJ databases">
        <title>Butyricicoccus porcorum sp. nov. a butyrate-producing bacterium from the swine intestinal tract.</title>
        <authorList>
            <person name="Trachsel J."/>
            <person name="Humphrey S."/>
            <person name="Allen H.K."/>
        </authorList>
    </citation>
    <scope>NUCLEOTIDE SEQUENCE [LARGE SCALE GENOMIC DNA]</scope>
    <source>
        <strain evidence="6">BB10</strain>
    </source>
</reference>
<keyword evidence="7" id="KW-1185">Reference proteome</keyword>
<dbReference type="Gene3D" id="3.40.50.2300">
    <property type="match status" value="2"/>
</dbReference>
<dbReference type="PROSITE" id="PS51257">
    <property type="entry name" value="PROKAR_LIPOPROTEIN"/>
    <property type="match status" value="1"/>
</dbReference>
<dbReference type="AlphaFoldDB" id="A0A252F247"/>
<gene>
    <name evidence="6" type="ORF">CBW42_11610</name>
</gene>
<dbReference type="Pfam" id="PF13407">
    <property type="entry name" value="Peripla_BP_4"/>
    <property type="match status" value="1"/>
</dbReference>
<evidence type="ECO:0000256" key="1">
    <source>
        <dbReference type="ARBA" id="ARBA00004196"/>
    </source>
</evidence>
<comment type="subcellular location">
    <subcellularLocation>
        <location evidence="1">Cell envelope</location>
    </subcellularLocation>
</comment>
<organism evidence="6 7">
    <name type="scientific">Butyricicoccus porcorum</name>
    <dbReference type="NCBI Taxonomy" id="1945634"/>
    <lineage>
        <taxon>Bacteria</taxon>
        <taxon>Bacillati</taxon>
        <taxon>Bacillota</taxon>
        <taxon>Clostridia</taxon>
        <taxon>Eubacteriales</taxon>
        <taxon>Butyricicoccaceae</taxon>
        <taxon>Butyricicoccus</taxon>
    </lineage>
</organism>
<dbReference type="EMBL" id="NHOC01000010">
    <property type="protein sequence ID" value="OUM19799.1"/>
    <property type="molecule type" value="Genomic_DNA"/>
</dbReference>
<feature type="signal peptide" evidence="4">
    <location>
        <begin position="1"/>
        <end position="26"/>
    </location>
</feature>
<feature type="domain" description="Periplasmic binding protein" evidence="5">
    <location>
        <begin position="58"/>
        <end position="313"/>
    </location>
</feature>
<dbReference type="InterPro" id="IPR025997">
    <property type="entry name" value="SBP_2_dom"/>
</dbReference>
<comment type="caution">
    <text evidence="6">The sequence shown here is derived from an EMBL/GenBank/DDBJ whole genome shotgun (WGS) entry which is preliminary data.</text>
</comment>
<proteinExistence type="inferred from homology"/>
<feature type="chain" id="PRO_5039367707" description="Periplasmic binding protein domain-containing protein" evidence="4">
    <location>
        <begin position="27"/>
        <end position="351"/>
    </location>
</feature>
<comment type="similarity">
    <text evidence="2">Belongs to the bacterial solute-binding protein 2 family.</text>
</comment>
<accession>A0A252F247</accession>
<evidence type="ECO:0000259" key="5">
    <source>
        <dbReference type="Pfam" id="PF13407"/>
    </source>
</evidence>
<evidence type="ECO:0000256" key="2">
    <source>
        <dbReference type="ARBA" id="ARBA00007639"/>
    </source>
</evidence>
<dbReference type="InterPro" id="IPR028082">
    <property type="entry name" value="Peripla_BP_I"/>
</dbReference>
<dbReference type="PANTHER" id="PTHR46847:SF1">
    <property type="entry name" value="D-ALLOSE-BINDING PERIPLASMIC PROTEIN-RELATED"/>
    <property type="match status" value="1"/>
</dbReference>
<dbReference type="SUPFAM" id="SSF53822">
    <property type="entry name" value="Periplasmic binding protein-like I"/>
    <property type="match status" value="1"/>
</dbReference>
<keyword evidence="3 4" id="KW-0732">Signal</keyword>
<evidence type="ECO:0000313" key="6">
    <source>
        <dbReference type="EMBL" id="OUM19799.1"/>
    </source>
</evidence>
<name>A0A252F247_9FIRM</name>
<sequence length="351" mass="36692">MEVTQMKNKRLLALLAAGVMTVGCLAGCGGSAETADNGSAASNGGSGSTGNMTLIMAQRDDFLSTLESAATKAGEERGYKIVAQDAQNDAQKQIQFVETAKNGGDSACIVNPVDSDAAQSVVDAADGMPLVFVNRGPSDYHVLDAENVAFVGSNETDAGKYQADALAEYFKAQGKTEIKYVLLQGTLGQVSQIKRCAGVLDGLKENGITATPVVELAAEYDRAKAIDKISPVLTSGQEFDCIISNNDSMACGAVEACEAANVDPSTIPIVGVDCTKDGAQMVQEGKMLMTVFQNPEGQGVGAVEAAINLINGNPANENTQFVKDESGESYSDSIVWIPFEPVNKDNVADYM</sequence>
<protein>
    <recommendedName>
        <fullName evidence="5">Periplasmic binding protein domain-containing protein</fullName>
    </recommendedName>
</protein>
<evidence type="ECO:0000256" key="3">
    <source>
        <dbReference type="ARBA" id="ARBA00022729"/>
    </source>
</evidence>
<dbReference type="PANTHER" id="PTHR46847">
    <property type="entry name" value="D-ALLOSE-BINDING PERIPLASMIC PROTEIN-RELATED"/>
    <property type="match status" value="1"/>
</dbReference>
<dbReference type="CDD" id="cd01536">
    <property type="entry name" value="PBP1_ABC_sugar_binding-like"/>
    <property type="match status" value="1"/>
</dbReference>
<dbReference type="Proteomes" id="UP000194903">
    <property type="component" value="Unassembled WGS sequence"/>
</dbReference>
<dbReference type="OrthoDB" id="9769193at2"/>